<dbReference type="InParanoid" id="A0A6J0SMV4"/>
<dbReference type="Pfam" id="PF03762">
    <property type="entry name" value="VOMI"/>
    <property type="match status" value="1"/>
</dbReference>
<protein>
    <submittedName>
        <fullName evidence="3">Vitelline membrane outer layer protein 1 homolog</fullName>
    </submittedName>
</protein>
<feature type="signal peptide" evidence="1">
    <location>
        <begin position="1"/>
        <end position="18"/>
    </location>
</feature>
<dbReference type="SUPFAM" id="SSF51092">
    <property type="entry name" value="Vitelline membrane outer protein-I (VMO-I)"/>
    <property type="match status" value="1"/>
</dbReference>
<dbReference type="OrthoDB" id="6344411at2759"/>
<dbReference type="RefSeq" id="XP_020637681.1">
    <property type="nucleotide sequence ID" value="XM_020782022.2"/>
</dbReference>
<evidence type="ECO:0000256" key="1">
    <source>
        <dbReference type="SAM" id="SignalP"/>
    </source>
</evidence>
<dbReference type="Gene3D" id="2.100.10.20">
    <property type="entry name" value="Vitelline membrane outer layer protein I (VOMI)"/>
    <property type="match status" value="1"/>
</dbReference>
<evidence type="ECO:0000313" key="3">
    <source>
        <dbReference type="RefSeq" id="XP_020637681.1"/>
    </source>
</evidence>
<feature type="chain" id="PRO_5026993572" evidence="1">
    <location>
        <begin position="19"/>
        <end position="206"/>
    </location>
</feature>
<dbReference type="GeneID" id="110073146"/>
<dbReference type="Proteomes" id="UP001652642">
    <property type="component" value="Chromosome 6"/>
</dbReference>
<dbReference type="AlphaFoldDB" id="A0A6J0SMV4"/>
<gene>
    <name evidence="3" type="primary">LOC110073146</name>
</gene>
<organism evidence="2 3">
    <name type="scientific">Pogona vitticeps</name>
    <name type="common">central bearded dragon</name>
    <dbReference type="NCBI Taxonomy" id="103695"/>
    <lineage>
        <taxon>Eukaryota</taxon>
        <taxon>Metazoa</taxon>
        <taxon>Chordata</taxon>
        <taxon>Craniata</taxon>
        <taxon>Vertebrata</taxon>
        <taxon>Euteleostomi</taxon>
        <taxon>Lepidosauria</taxon>
        <taxon>Squamata</taxon>
        <taxon>Bifurcata</taxon>
        <taxon>Unidentata</taxon>
        <taxon>Episquamata</taxon>
        <taxon>Toxicofera</taxon>
        <taxon>Iguania</taxon>
        <taxon>Acrodonta</taxon>
        <taxon>Agamidae</taxon>
        <taxon>Amphibolurinae</taxon>
        <taxon>Pogona</taxon>
    </lineage>
</organism>
<dbReference type="GO" id="GO:0005615">
    <property type="term" value="C:extracellular space"/>
    <property type="evidence" value="ECO:0007669"/>
    <property type="project" value="TreeGrafter"/>
</dbReference>
<dbReference type="InterPro" id="IPR036706">
    <property type="entry name" value="VOMI_sf"/>
</dbReference>
<dbReference type="PANTHER" id="PTHR18841:SF1">
    <property type="entry name" value="VITELLINE MEMBRANE OUTER LAYER 1 HOMOLOG"/>
    <property type="match status" value="1"/>
</dbReference>
<dbReference type="CDD" id="cd00220">
    <property type="entry name" value="VMO-I"/>
    <property type="match status" value="1"/>
</dbReference>
<dbReference type="InterPro" id="IPR005515">
    <property type="entry name" value="VOMI"/>
</dbReference>
<reference evidence="3" key="1">
    <citation type="submission" date="2025-08" db="UniProtKB">
        <authorList>
            <consortium name="RefSeq"/>
        </authorList>
    </citation>
    <scope>IDENTIFICATION</scope>
</reference>
<keyword evidence="1" id="KW-0732">Signal</keyword>
<dbReference type="PANTHER" id="PTHR18841">
    <property type="entry name" value="VITELLINE MEMBRANE OUTER LAYER PROTEIN I-RELATED"/>
    <property type="match status" value="1"/>
</dbReference>
<keyword evidence="2" id="KW-1185">Reference proteome</keyword>
<name>A0A6J0SMV4_9SAUR</name>
<accession>A0A6J0SMV4</accession>
<evidence type="ECO:0000313" key="2">
    <source>
        <dbReference type="Proteomes" id="UP001652642"/>
    </source>
</evidence>
<sequence>MQPFSVIFFFALIYLTSAWDERIIPANGTFAKRTSCNTISVTNGGPWGEWTWVDMCPRRSLAVGFSIKVLEDGGAFKDDSALNGIRLYCSSEQRNNTIYYIESESGEFGEWSRIRWCPQGSVLHAFQLKVEPYAIRLDNTAANNIKFRCSNGVSLEGPGGPFGDYGRWSPICPKGGICGIQTKQQPYQGVFKDDTGLNDVRFPCCE</sequence>
<dbReference type="KEGG" id="pvt:110073146"/>
<proteinExistence type="predicted"/>